<feature type="compositionally biased region" description="Polar residues" evidence="1">
    <location>
        <begin position="23"/>
        <end position="35"/>
    </location>
</feature>
<dbReference type="AlphaFoldDB" id="A0A9P0LJJ0"/>
<protein>
    <submittedName>
        <fullName evidence="2">Uncharacterized protein</fullName>
    </submittedName>
</protein>
<organism evidence="2 3">
    <name type="scientific">Acanthoscelides obtectus</name>
    <name type="common">Bean weevil</name>
    <name type="synonym">Bruchus obtectus</name>
    <dbReference type="NCBI Taxonomy" id="200917"/>
    <lineage>
        <taxon>Eukaryota</taxon>
        <taxon>Metazoa</taxon>
        <taxon>Ecdysozoa</taxon>
        <taxon>Arthropoda</taxon>
        <taxon>Hexapoda</taxon>
        <taxon>Insecta</taxon>
        <taxon>Pterygota</taxon>
        <taxon>Neoptera</taxon>
        <taxon>Endopterygota</taxon>
        <taxon>Coleoptera</taxon>
        <taxon>Polyphaga</taxon>
        <taxon>Cucujiformia</taxon>
        <taxon>Chrysomeloidea</taxon>
        <taxon>Chrysomelidae</taxon>
        <taxon>Bruchinae</taxon>
        <taxon>Bruchini</taxon>
        <taxon>Acanthoscelides</taxon>
    </lineage>
</organism>
<evidence type="ECO:0000313" key="2">
    <source>
        <dbReference type="EMBL" id="CAH1998030.1"/>
    </source>
</evidence>
<accession>A0A9P0LJJ0</accession>
<dbReference type="Proteomes" id="UP001152888">
    <property type="component" value="Unassembled WGS sequence"/>
</dbReference>
<keyword evidence="3" id="KW-1185">Reference proteome</keyword>
<dbReference type="EMBL" id="CAKOFQ010007312">
    <property type="protein sequence ID" value="CAH1998030.1"/>
    <property type="molecule type" value="Genomic_DNA"/>
</dbReference>
<proteinExistence type="predicted"/>
<comment type="caution">
    <text evidence="2">The sequence shown here is derived from an EMBL/GenBank/DDBJ whole genome shotgun (WGS) entry which is preliminary data.</text>
</comment>
<evidence type="ECO:0000256" key="1">
    <source>
        <dbReference type="SAM" id="MobiDB-lite"/>
    </source>
</evidence>
<sequence length="100" mass="11431">MMMSSDEQPSTDIIPSDFATAVNSSRSNIIHPSTDSETDDSWQEINPRKKTKRSNNVEMPTDPREQSSRPNLLLLEMQTSYQKSVHYDEVIDEVIAQFVL</sequence>
<feature type="region of interest" description="Disordered" evidence="1">
    <location>
        <begin position="23"/>
        <end position="70"/>
    </location>
</feature>
<reference evidence="2" key="1">
    <citation type="submission" date="2022-03" db="EMBL/GenBank/DDBJ databases">
        <authorList>
            <person name="Sayadi A."/>
        </authorList>
    </citation>
    <scope>NUCLEOTIDE SEQUENCE</scope>
</reference>
<name>A0A9P0LJJ0_ACAOB</name>
<evidence type="ECO:0000313" key="3">
    <source>
        <dbReference type="Proteomes" id="UP001152888"/>
    </source>
</evidence>
<gene>
    <name evidence="2" type="ORF">ACAOBT_LOCUS24097</name>
</gene>